<dbReference type="GO" id="GO:0004252">
    <property type="term" value="F:serine-type endopeptidase activity"/>
    <property type="evidence" value="ECO:0007669"/>
    <property type="project" value="UniProtKB-UniRule"/>
</dbReference>
<reference evidence="10" key="1">
    <citation type="submission" date="2017-04" db="EMBL/GenBank/DDBJ databases">
        <authorList>
            <person name="Varghese N."/>
            <person name="Submissions S."/>
        </authorList>
    </citation>
    <scope>NUCLEOTIDE SEQUENCE [LARGE SCALE GENOMIC DNA]</scope>
</reference>
<evidence type="ECO:0000313" key="9">
    <source>
        <dbReference type="EMBL" id="SMQ62779.1"/>
    </source>
</evidence>
<keyword evidence="5 7" id="KW-0720">Serine protease</keyword>
<feature type="active site" description="Charge relay system" evidence="6 7">
    <location>
        <position position="154"/>
    </location>
</feature>
<sequence length="409" mass="43080">MILAIYMEIIMAKASNTNRKPVIITFKPKDKRSTSKDKQEILASAIDDGDINFVTAETVSRQARPVASGEDLMKVGYDVNRYEAPILMANLTQAEIDKLKKDKNVVRVEEDGEMHALDGPDALAQTTPVGITQVKAPAAWPSSQGEGIKVFICDTGIDSDHPDLVANLRTGKSFVPTESSTEDFHGHGTHCAGTVAAVHNNIGVVGVAPYAYLYPVKVLSSTGSGQWSWLIAALDWIMSKKGARVASMSLGGGGAPQALGDMCEAAYDDGVLLVAAAGNSGPGNNTVGFPAKYPHVMAISAVDSADIIAGFSSRGPEVEVCAPGVSVLSTTRGGGYGTMSGTSMACPHVSGVAALAWGSHRSCTNKQVRWLLNTFVDKVGDQDPEKYGKGRVDANASSFWIGTPPEHTL</sequence>
<evidence type="ECO:0000256" key="6">
    <source>
        <dbReference type="PIRSR" id="PIRSR615500-1"/>
    </source>
</evidence>
<dbReference type="InterPro" id="IPR036852">
    <property type="entry name" value="Peptidase_S8/S53_dom_sf"/>
</dbReference>
<dbReference type="InterPro" id="IPR015500">
    <property type="entry name" value="Peptidase_S8_subtilisin-rel"/>
</dbReference>
<keyword evidence="3" id="KW-0479">Metal-binding</keyword>
<keyword evidence="10" id="KW-1185">Reference proteome</keyword>
<proteinExistence type="inferred from homology"/>
<feature type="active site" description="Charge relay system" evidence="6 7">
    <location>
        <position position="343"/>
    </location>
</feature>
<dbReference type="Gene3D" id="3.40.50.200">
    <property type="entry name" value="Peptidase S8/S53 domain"/>
    <property type="match status" value="1"/>
</dbReference>
<dbReference type="EMBL" id="FXWG01000001">
    <property type="protein sequence ID" value="SMQ62779.1"/>
    <property type="molecule type" value="Genomic_DNA"/>
</dbReference>
<keyword evidence="2 7" id="KW-0645">Protease</keyword>
<dbReference type="InterPro" id="IPR022398">
    <property type="entry name" value="Peptidase_S8_His-AS"/>
</dbReference>
<dbReference type="PROSITE" id="PS00138">
    <property type="entry name" value="SUBTILASE_SER"/>
    <property type="match status" value="1"/>
</dbReference>
<dbReference type="GO" id="GO:0046872">
    <property type="term" value="F:metal ion binding"/>
    <property type="evidence" value="ECO:0007669"/>
    <property type="project" value="UniProtKB-KW"/>
</dbReference>
<dbReference type="PROSITE" id="PS00137">
    <property type="entry name" value="SUBTILASE_HIS"/>
    <property type="match status" value="1"/>
</dbReference>
<keyword evidence="4 7" id="KW-0378">Hydrolase</keyword>
<dbReference type="PRINTS" id="PR00723">
    <property type="entry name" value="SUBTILISIN"/>
</dbReference>
<evidence type="ECO:0000256" key="5">
    <source>
        <dbReference type="ARBA" id="ARBA00022825"/>
    </source>
</evidence>
<accession>A0A1Y6EKA3</accession>
<dbReference type="InterPro" id="IPR037045">
    <property type="entry name" value="S8pro/Inhibitor_I9_sf"/>
</dbReference>
<gene>
    <name evidence="9" type="ORF">SAMN06297468_0752</name>
</gene>
<evidence type="ECO:0000256" key="3">
    <source>
        <dbReference type="ARBA" id="ARBA00022723"/>
    </source>
</evidence>
<feature type="active site" description="Charge relay system" evidence="6 7">
    <location>
        <position position="187"/>
    </location>
</feature>
<dbReference type="CDD" id="cd07477">
    <property type="entry name" value="Peptidases_S8_Subtilisin_subset"/>
    <property type="match status" value="1"/>
</dbReference>
<dbReference type="GO" id="GO:0006508">
    <property type="term" value="P:proteolysis"/>
    <property type="evidence" value="ECO:0007669"/>
    <property type="project" value="UniProtKB-KW"/>
</dbReference>
<evidence type="ECO:0000256" key="7">
    <source>
        <dbReference type="PROSITE-ProRule" id="PRU01240"/>
    </source>
</evidence>
<dbReference type="GO" id="GO:0005615">
    <property type="term" value="C:extracellular space"/>
    <property type="evidence" value="ECO:0007669"/>
    <property type="project" value="TreeGrafter"/>
</dbReference>
<evidence type="ECO:0000256" key="4">
    <source>
        <dbReference type="ARBA" id="ARBA00022801"/>
    </source>
</evidence>
<dbReference type="Gene3D" id="3.30.70.80">
    <property type="entry name" value="Peptidase S8 propeptide/proteinase inhibitor I9"/>
    <property type="match status" value="1"/>
</dbReference>
<dbReference type="PANTHER" id="PTHR43806">
    <property type="entry name" value="PEPTIDASE S8"/>
    <property type="match status" value="1"/>
</dbReference>
<dbReference type="AlphaFoldDB" id="A0A1Y6EKA3"/>
<dbReference type="Pfam" id="PF00082">
    <property type="entry name" value="Peptidase_S8"/>
    <property type="match status" value="1"/>
</dbReference>
<evidence type="ECO:0000256" key="1">
    <source>
        <dbReference type="ARBA" id="ARBA00011073"/>
    </source>
</evidence>
<dbReference type="PANTHER" id="PTHR43806:SF11">
    <property type="entry name" value="CEREVISIN-RELATED"/>
    <property type="match status" value="1"/>
</dbReference>
<dbReference type="InterPro" id="IPR050131">
    <property type="entry name" value="Peptidase_S8_subtilisin-like"/>
</dbReference>
<dbReference type="InterPro" id="IPR034202">
    <property type="entry name" value="Subtilisin_Carlsberg-like"/>
</dbReference>
<dbReference type="SUPFAM" id="SSF52743">
    <property type="entry name" value="Subtilisin-like"/>
    <property type="match status" value="1"/>
</dbReference>
<dbReference type="InterPro" id="IPR023828">
    <property type="entry name" value="Peptidase_S8_Ser-AS"/>
</dbReference>
<dbReference type="Proteomes" id="UP000194420">
    <property type="component" value="Unassembled WGS sequence"/>
</dbReference>
<dbReference type="PROSITE" id="PS51892">
    <property type="entry name" value="SUBTILASE"/>
    <property type="match status" value="1"/>
</dbReference>
<dbReference type="InterPro" id="IPR000209">
    <property type="entry name" value="Peptidase_S8/S53_dom"/>
</dbReference>
<name>A0A1Y6EKA3_9SPHN</name>
<protein>
    <submittedName>
        <fullName evidence="9">Subtilisin</fullName>
    </submittedName>
</protein>
<evidence type="ECO:0000259" key="8">
    <source>
        <dbReference type="Pfam" id="PF00082"/>
    </source>
</evidence>
<feature type="domain" description="Peptidase S8/S53" evidence="8">
    <location>
        <begin position="145"/>
        <end position="390"/>
    </location>
</feature>
<comment type="similarity">
    <text evidence="1 7">Belongs to the peptidase S8 family.</text>
</comment>
<organism evidence="9 10">
    <name type="scientific">Altererythrobacter xiamenensis</name>
    <dbReference type="NCBI Taxonomy" id="1316679"/>
    <lineage>
        <taxon>Bacteria</taxon>
        <taxon>Pseudomonadati</taxon>
        <taxon>Pseudomonadota</taxon>
        <taxon>Alphaproteobacteria</taxon>
        <taxon>Sphingomonadales</taxon>
        <taxon>Erythrobacteraceae</taxon>
        <taxon>Altererythrobacter</taxon>
    </lineage>
</organism>
<evidence type="ECO:0000313" key="10">
    <source>
        <dbReference type="Proteomes" id="UP000194420"/>
    </source>
</evidence>
<evidence type="ECO:0000256" key="2">
    <source>
        <dbReference type="ARBA" id="ARBA00022670"/>
    </source>
</evidence>